<dbReference type="InterPro" id="IPR046525">
    <property type="entry name" value="DUF6702"/>
</dbReference>
<dbReference type="AlphaFoldDB" id="A0AAE3EVR4"/>
<dbReference type="Pfam" id="PF20420">
    <property type="entry name" value="DUF6702"/>
    <property type="match status" value="1"/>
</dbReference>
<proteinExistence type="predicted"/>
<keyword evidence="1" id="KW-0732">Signal</keyword>
<dbReference type="EMBL" id="JAIRBC010000014">
    <property type="protein sequence ID" value="MCG2461209.1"/>
    <property type="molecule type" value="Genomic_DNA"/>
</dbReference>
<evidence type="ECO:0000256" key="1">
    <source>
        <dbReference type="SAM" id="SignalP"/>
    </source>
</evidence>
<comment type="caution">
    <text evidence="2">The sequence shown here is derived from an EMBL/GenBank/DDBJ whole genome shotgun (WGS) entry which is preliminary data.</text>
</comment>
<feature type="chain" id="PRO_5042111936" description="Peptidase E" evidence="1">
    <location>
        <begin position="24"/>
        <end position="168"/>
    </location>
</feature>
<organism evidence="2 3">
    <name type="scientific">Cerina litoralis</name>
    <dbReference type="NCBI Taxonomy" id="2874477"/>
    <lineage>
        <taxon>Bacteria</taxon>
        <taxon>Pseudomonadati</taxon>
        <taxon>Bacteroidota</taxon>
        <taxon>Flavobacteriia</taxon>
        <taxon>Flavobacteriales</taxon>
        <taxon>Flavobacteriaceae</taxon>
        <taxon>Cerina</taxon>
    </lineage>
</organism>
<evidence type="ECO:0000313" key="2">
    <source>
        <dbReference type="EMBL" id="MCG2461209.1"/>
    </source>
</evidence>
<keyword evidence="3" id="KW-1185">Reference proteome</keyword>
<accession>A0AAE3EVR4</accession>
<reference evidence="2" key="1">
    <citation type="submission" date="2023-02" db="EMBL/GenBank/DDBJ databases">
        <title>Genome of Flavobacteriaceae gen. nov. sp. strain F89.</title>
        <authorList>
            <person name="Wang Y."/>
        </authorList>
    </citation>
    <scope>NUCLEOTIDE SEQUENCE</scope>
    <source>
        <strain evidence="2">F89</strain>
    </source>
</reference>
<protein>
    <recommendedName>
        <fullName evidence="4">Peptidase E</fullName>
    </recommendedName>
</protein>
<dbReference type="RefSeq" id="WP_317902355.1">
    <property type="nucleotide sequence ID" value="NZ_JAIRBC010000014.1"/>
</dbReference>
<name>A0AAE3EVR4_9FLAO</name>
<evidence type="ECO:0008006" key="4">
    <source>
        <dbReference type="Google" id="ProtNLM"/>
    </source>
</evidence>
<evidence type="ECO:0000313" key="3">
    <source>
        <dbReference type="Proteomes" id="UP001200642"/>
    </source>
</evidence>
<feature type="signal peptide" evidence="1">
    <location>
        <begin position="1"/>
        <end position="23"/>
    </location>
</feature>
<gene>
    <name evidence="2" type="ORF">K8352_10655</name>
</gene>
<dbReference type="Proteomes" id="UP001200642">
    <property type="component" value="Unassembled WGS sequence"/>
</dbReference>
<sequence>MKVKNRLALLLLLPLFAFTSAHKYYVSVTTVNYSQKDDALQITTRIFIDDMDRVLEERYGLKAKLNTPEEDQATDSFIAKYFRAKLLVRVDGKERRCTFLGKRYDTDMVVCYLEIPKAKLAKASSIEIQNELLTDVFEEQQNVVNFKWNGKKKSFLLVKESNKGTLKL</sequence>